<feature type="transmembrane region" description="Helical" evidence="1">
    <location>
        <begin position="120"/>
        <end position="139"/>
    </location>
</feature>
<feature type="transmembrane region" description="Helical" evidence="1">
    <location>
        <begin position="65"/>
        <end position="83"/>
    </location>
</feature>
<organism evidence="2 3">
    <name type="scientific">Nonlabens tegetincola</name>
    <dbReference type="NCBI Taxonomy" id="323273"/>
    <lineage>
        <taxon>Bacteria</taxon>
        <taxon>Pseudomonadati</taxon>
        <taxon>Bacteroidota</taxon>
        <taxon>Flavobacteriia</taxon>
        <taxon>Flavobacteriales</taxon>
        <taxon>Flavobacteriaceae</taxon>
        <taxon>Nonlabens</taxon>
    </lineage>
</organism>
<sequence length="188" mass="21795">MKTFEEITKTWPDQKAQPDSNITTKATNTLAQIKRGQHITIAVLIVTALILVAYFIYTATSNEPVFTAGLLLMIGVIAVRIALEIKSSKQFKPIDPSLNAKQYTQLNEDRHQLRLQIHQIWTPVLLTLYWVGFVMLIPTFKKYLSDFWFQYTWISSIPIAIAMIVFIAYQIKKEKQMLKTLQRDLKEF</sequence>
<dbReference type="RefSeq" id="WP_042276651.1">
    <property type="nucleotide sequence ID" value="NZ_BBML01000001.1"/>
</dbReference>
<gene>
    <name evidence="2" type="ORF">JCM19294_2642</name>
</gene>
<keyword evidence="1" id="KW-0812">Transmembrane</keyword>
<evidence type="ECO:0000313" key="2">
    <source>
        <dbReference type="EMBL" id="GAK95860.1"/>
    </source>
</evidence>
<comment type="caution">
    <text evidence="2">The sequence shown here is derived from an EMBL/GenBank/DDBJ whole genome shotgun (WGS) entry which is preliminary data.</text>
</comment>
<name>A0A090PYJ1_9FLAO</name>
<evidence type="ECO:0000256" key="1">
    <source>
        <dbReference type="SAM" id="Phobius"/>
    </source>
</evidence>
<feature type="transmembrane region" description="Helical" evidence="1">
    <location>
        <begin position="39"/>
        <end position="59"/>
    </location>
</feature>
<dbReference type="Proteomes" id="UP000029221">
    <property type="component" value="Unassembled WGS sequence"/>
</dbReference>
<dbReference type="eggNOG" id="ENOG5032FMU">
    <property type="taxonomic scope" value="Bacteria"/>
</dbReference>
<keyword evidence="3" id="KW-1185">Reference proteome</keyword>
<dbReference type="AlphaFoldDB" id="A0A090PYJ1"/>
<protein>
    <submittedName>
        <fullName evidence="2">Uncharacterized protein</fullName>
    </submittedName>
</protein>
<keyword evidence="1" id="KW-0472">Membrane</keyword>
<reference evidence="2" key="1">
    <citation type="journal article" date="2014" name="Genome Announc.">
        <title>Draft Genome Sequences of Marine Flavobacterium Nonlabens Strains NR17, NR24, NR27, NR32, NR33, and Ara13.</title>
        <authorList>
            <person name="Nakanishi M."/>
            <person name="Meirelles P."/>
            <person name="Suzuki R."/>
            <person name="Takatani N."/>
            <person name="Mino S."/>
            <person name="Suda W."/>
            <person name="Oshima K."/>
            <person name="Hattori M."/>
            <person name="Ohkuma M."/>
            <person name="Hosokawa M."/>
            <person name="Miyashita K."/>
            <person name="Thompson F.L."/>
            <person name="Niwa A."/>
            <person name="Sawabe T."/>
            <person name="Sawabe T."/>
        </authorList>
    </citation>
    <scope>NUCLEOTIDE SEQUENCE [LARGE SCALE GENOMIC DNA]</scope>
    <source>
        <strain evidence="2">JCM 19294</strain>
    </source>
</reference>
<evidence type="ECO:0000313" key="3">
    <source>
        <dbReference type="Proteomes" id="UP000029221"/>
    </source>
</evidence>
<dbReference type="STRING" id="319236.BST91_11490"/>
<feature type="transmembrane region" description="Helical" evidence="1">
    <location>
        <begin position="151"/>
        <end position="169"/>
    </location>
</feature>
<accession>A0A090PYJ1</accession>
<keyword evidence="1" id="KW-1133">Transmembrane helix</keyword>
<proteinExistence type="predicted"/>
<dbReference type="EMBL" id="BBML01000001">
    <property type="protein sequence ID" value="GAK95860.1"/>
    <property type="molecule type" value="Genomic_DNA"/>
</dbReference>